<gene>
    <name evidence="2" type="ORF">EDM57_22480</name>
</gene>
<dbReference type="SUPFAM" id="SSF89260">
    <property type="entry name" value="Collagen-binding domain"/>
    <property type="match status" value="1"/>
</dbReference>
<name>A0A3M8AJU4_9BACL</name>
<dbReference type="OrthoDB" id="2463367at2"/>
<feature type="signal peptide" evidence="1">
    <location>
        <begin position="1"/>
        <end position="18"/>
    </location>
</feature>
<sequence length="640" mass="69440">MRGKTVVFLLLLAVFAVACFPGRTVTAGEDPLADIYEMDQELLKLSQTFAFFQEVASRKNNESLAKQIGEEASVLIGQAKELHHIETAANEAERVRQLAAVEQQLLAKKAPLADLLRTYNEKANAYWEQLLPELSAARTGKSSAKQMSLRAASAVLDPFEPNDDFDTAYPITRGNLYSAKLSRKEDIDVYRYDSGAQAGQATVTLSVPNDVNYDLIVVEAPNKVLGTSMKPTLGQDEIITFQVEPHKTYYFSVFSMDRHYSETSEYTLALSEVTTVLGLNQPVDISLPAGEIPTYRFTAPITGNYRIYTSPYGGFGPLFDTFLILSRDEQLKQIVDFNDEATPGSLFSEINVPLEAGVTYFVYVTSYDKTKGVHARLTAALDTKAAVAASVLHESAANDGSVTEQQAITITSGMLAADAASAVSVSNVPPGLTPMVTRESDSRLTIQFAGKALAHEQKHSVANLFVTIPKAKVAGMDADVIAGPFAIEFADTESLFMNAPQDVHLGPGGKKIVKFTPPASGSFEIFTSFYGGNPAEGASNTQLAVYEDYAGTRLLAANDDGGQPPFSKVSLSMQKGEDYYIALSAADNGAVHARLAVRYLGVEYVYNAKGQLVQIRQNGKILTEFTYDGNGNLTRKLIHQ</sequence>
<keyword evidence="3" id="KW-1185">Reference proteome</keyword>
<organism evidence="2 3">
    <name type="scientific">Brevibacillus gelatini</name>
    <dbReference type="NCBI Taxonomy" id="1655277"/>
    <lineage>
        <taxon>Bacteria</taxon>
        <taxon>Bacillati</taxon>
        <taxon>Bacillota</taxon>
        <taxon>Bacilli</taxon>
        <taxon>Bacillales</taxon>
        <taxon>Paenibacillaceae</taxon>
        <taxon>Brevibacillus</taxon>
    </lineage>
</organism>
<dbReference type="EMBL" id="RHHS01000073">
    <property type="protein sequence ID" value="RNB50867.1"/>
    <property type="molecule type" value="Genomic_DNA"/>
</dbReference>
<dbReference type="NCBIfam" id="TIGR01643">
    <property type="entry name" value="YD_repeat_2x"/>
    <property type="match status" value="1"/>
</dbReference>
<dbReference type="PROSITE" id="PS51257">
    <property type="entry name" value="PROKAR_LIPOPROTEIN"/>
    <property type="match status" value="1"/>
</dbReference>
<protein>
    <submittedName>
        <fullName evidence="2">Uncharacterized protein</fullName>
    </submittedName>
</protein>
<dbReference type="Proteomes" id="UP000268829">
    <property type="component" value="Unassembled WGS sequence"/>
</dbReference>
<feature type="chain" id="PRO_5038644274" evidence="1">
    <location>
        <begin position="19"/>
        <end position="640"/>
    </location>
</feature>
<accession>A0A3M8AJU4</accession>
<dbReference type="AlphaFoldDB" id="A0A3M8AJU4"/>
<evidence type="ECO:0000313" key="3">
    <source>
        <dbReference type="Proteomes" id="UP000268829"/>
    </source>
</evidence>
<keyword evidence="1" id="KW-0732">Signal</keyword>
<proteinExistence type="predicted"/>
<dbReference type="RefSeq" id="WP_122906901.1">
    <property type="nucleotide sequence ID" value="NZ_RHHS01000073.1"/>
</dbReference>
<dbReference type="Gene3D" id="2.60.120.380">
    <property type="match status" value="1"/>
</dbReference>
<dbReference type="InterPro" id="IPR006530">
    <property type="entry name" value="YD"/>
</dbReference>
<evidence type="ECO:0000313" key="2">
    <source>
        <dbReference type="EMBL" id="RNB50867.1"/>
    </source>
</evidence>
<evidence type="ECO:0000256" key="1">
    <source>
        <dbReference type="SAM" id="SignalP"/>
    </source>
</evidence>
<comment type="caution">
    <text evidence="2">The sequence shown here is derived from an EMBL/GenBank/DDBJ whole genome shotgun (WGS) entry which is preliminary data.</text>
</comment>
<reference evidence="2 3" key="1">
    <citation type="submission" date="2018-10" db="EMBL/GenBank/DDBJ databases">
        <title>Phylogenomics of Brevibacillus.</title>
        <authorList>
            <person name="Dunlap C."/>
        </authorList>
    </citation>
    <scope>NUCLEOTIDE SEQUENCE [LARGE SCALE GENOMIC DNA]</scope>
    <source>
        <strain evidence="2 3">DSM 100115</strain>
    </source>
</reference>